<feature type="region of interest" description="Disordered" evidence="1">
    <location>
        <begin position="36"/>
        <end position="93"/>
    </location>
</feature>
<reference evidence="5" key="1">
    <citation type="submission" date="2016-12" db="EMBL/GenBank/DDBJ databases">
        <authorList>
            <person name="Herbold C."/>
        </authorList>
    </citation>
    <scope>NUCLEOTIDE SEQUENCE [LARGE SCALE GENOMIC DNA]</scope>
</reference>
<dbReference type="InterPro" id="IPR003615">
    <property type="entry name" value="HNH_nuc"/>
</dbReference>
<keyword evidence="5" id="KW-1185">Reference proteome</keyword>
<dbReference type="RefSeq" id="WP_101010576.1">
    <property type="nucleotide sequence ID" value="NZ_FRFC01000004.1"/>
</dbReference>
<evidence type="ECO:0000256" key="2">
    <source>
        <dbReference type="SAM" id="Phobius"/>
    </source>
</evidence>
<name>A0A2H1EI42_9ARCH</name>
<dbReference type="SMART" id="SM00507">
    <property type="entry name" value="HNHc"/>
    <property type="match status" value="1"/>
</dbReference>
<proteinExistence type="predicted"/>
<dbReference type="OrthoDB" id="12378at2157"/>
<dbReference type="EMBL" id="FRFC01000004">
    <property type="protein sequence ID" value="SHO47086.1"/>
    <property type="molecule type" value="Genomic_DNA"/>
</dbReference>
<dbReference type="AlphaFoldDB" id="A0A2H1EI42"/>
<evidence type="ECO:0000313" key="5">
    <source>
        <dbReference type="Proteomes" id="UP000232412"/>
    </source>
</evidence>
<protein>
    <recommendedName>
        <fullName evidence="3">HNH nuclease domain-containing protein</fullName>
    </recommendedName>
</protein>
<evidence type="ECO:0000256" key="1">
    <source>
        <dbReference type="SAM" id="MobiDB-lite"/>
    </source>
</evidence>
<accession>A0A2H1EI42</accession>
<keyword evidence="2" id="KW-1133">Transmembrane helix</keyword>
<keyword evidence="2" id="KW-0812">Transmembrane</keyword>
<feature type="transmembrane region" description="Helical" evidence="2">
    <location>
        <begin position="100"/>
        <end position="118"/>
    </location>
</feature>
<evidence type="ECO:0000259" key="3">
    <source>
        <dbReference type="SMART" id="SM00507"/>
    </source>
</evidence>
<sequence length="202" mass="22384">MKTSIIFLISILLIGIVLPQSFALTQESEKILNNYHNFETTGSPPATSQPYSPNNSPPETNAVPAPKTNVIPPTTSQPSSSSYSNVQNNSPSNPPPNSPFIWVGIILMFVVFVLVKIFRRGSTKTTGEYARAPAPRRNFSKDIQHQTLMRQGGKCAMCGEFSKTWDADHKNGDRSDDSPYNCQMLCPNCHTYKSRRSQMGLD</sequence>
<feature type="compositionally biased region" description="Low complexity" evidence="1">
    <location>
        <begin position="72"/>
        <end position="91"/>
    </location>
</feature>
<evidence type="ECO:0000313" key="4">
    <source>
        <dbReference type="EMBL" id="SHO47086.1"/>
    </source>
</evidence>
<feature type="domain" description="HNH nuclease" evidence="3">
    <location>
        <begin position="143"/>
        <end position="191"/>
    </location>
</feature>
<organism evidence="4 5">
    <name type="scientific">Nitrosotalea sinensis</name>
    <dbReference type="NCBI Taxonomy" id="1499975"/>
    <lineage>
        <taxon>Archaea</taxon>
        <taxon>Nitrososphaerota</taxon>
        <taxon>Nitrososphaeria</taxon>
        <taxon>Nitrosotaleales</taxon>
        <taxon>Nitrosotaleaceae</taxon>
        <taxon>Nitrosotalea</taxon>
    </lineage>
</organism>
<gene>
    <name evidence="4" type="ORF">NSIN_30345</name>
</gene>
<keyword evidence="2" id="KW-0472">Membrane</keyword>
<dbReference type="Proteomes" id="UP000232412">
    <property type="component" value="Unassembled WGS sequence"/>
</dbReference>
<feature type="compositionally biased region" description="Polar residues" evidence="1">
    <location>
        <begin position="36"/>
        <end position="59"/>
    </location>
</feature>
<dbReference type="Gene3D" id="1.10.30.50">
    <property type="match status" value="1"/>
</dbReference>
<dbReference type="CDD" id="cd00085">
    <property type="entry name" value="HNHc"/>
    <property type="match status" value="1"/>
</dbReference>